<dbReference type="SUPFAM" id="SSF52972">
    <property type="entry name" value="ITPase-like"/>
    <property type="match status" value="1"/>
</dbReference>
<dbReference type="Gene3D" id="3.90.950.10">
    <property type="match status" value="1"/>
</dbReference>
<evidence type="ECO:0000313" key="3">
    <source>
        <dbReference type="EMBL" id="MBW7460711.1"/>
    </source>
</evidence>
<dbReference type="InterPro" id="IPR002637">
    <property type="entry name" value="RdgB/HAM1"/>
</dbReference>
<keyword evidence="4" id="KW-1185">Reference proteome</keyword>
<dbReference type="PANTHER" id="PTHR11067:SF9">
    <property type="entry name" value="INOSINE TRIPHOSPHATE PYROPHOSPHATASE"/>
    <property type="match status" value="1"/>
</dbReference>
<dbReference type="Pfam" id="PF01725">
    <property type="entry name" value="Ham1p_like"/>
    <property type="match status" value="1"/>
</dbReference>
<evidence type="ECO:0000256" key="2">
    <source>
        <dbReference type="ARBA" id="ARBA00022801"/>
    </source>
</evidence>
<reference evidence="3 4" key="1">
    <citation type="submission" date="2021-07" db="EMBL/GenBank/DDBJ databases">
        <title>Paenibacillus radiodurans sp. nov., isolated from the southeastern edge of Tengger Desert.</title>
        <authorList>
            <person name="Zhang G."/>
        </authorList>
    </citation>
    <scope>NUCLEOTIDE SEQUENCE [LARGE SCALE GENOMIC DNA]</scope>
    <source>
        <strain evidence="3 4">CCM 7311</strain>
    </source>
</reference>
<keyword evidence="2" id="KW-0378">Hydrolase</keyword>
<name>A0ABS7CJI0_9BACL</name>
<accession>A0ABS7CJI0</accession>
<dbReference type="Proteomes" id="UP001519887">
    <property type="component" value="Unassembled WGS sequence"/>
</dbReference>
<comment type="caution">
    <text evidence="3">The sequence shown here is derived from an EMBL/GenBank/DDBJ whole genome shotgun (WGS) entry which is preliminary data.</text>
</comment>
<evidence type="ECO:0000313" key="4">
    <source>
        <dbReference type="Proteomes" id="UP001519887"/>
    </source>
</evidence>
<protein>
    <submittedName>
        <fullName evidence="3">Non-canonical purine NTP pyrophosphatase</fullName>
    </submittedName>
</protein>
<dbReference type="PANTHER" id="PTHR11067">
    <property type="entry name" value="INOSINE TRIPHOSPHATE PYROPHOSPHATASE/HAM1 PROTEIN"/>
    <property type="match status" value="1"/>
</dbReference>
<sequence length="72" mass="7672">NPSSGSFVEAEGYVDGFITDTPSGAGGFGYDPLFWLASHGRTMAELSTEEKQAISHRGQALASLLIQLEQQV</sequence>
<dbReference type="EMBL" id="JAHZIK010002407">
    <property type="protein sequence ID" value="MBW7460711.1"/>
    <property type="molecule type" value="Genomic_DNA"/>
</dbReference>
<dbReference type="InterPro" id="IPR029001">
    <property type="entry name" value="ITPase-like_fam"/>
</dbReference>
<gene>
    <name evidence="3" type="ORF">K0U00_42265</name>
</gene>
<proteinExistence type="inferred from homology"/>
<feature type="non-terminal residue" evidence="3">
    <location>
        <position position="1"/>
    </location>
</feature>
<organism evidence="3 4">
    <name type="scientific">Paenibacillus sepulcri</name>
    <dbReference type="NCBI Taxonomy" id="359917"/>
    <lineage>
        <taxon>Bacteria</taxon>
        <taxon>Bacillati</taxon>
        <taxon>Bacillota</taxon>
        <taxon>Bacilli</taxon>
        <taxon>Bacillales</taxon>
        <taxon>Paenibacillaceae</taxon>
        <taxon>Paenibacillus</taxon>
    </lineage>
</organism>
<comment type="similarity">
    <text evidence="1">Belongs to the HAM1 NTPase family.</text>
</comment>
<evidence type="ECO:0000256" key="1">
    <source>
        <dbReference type="ARBA" id="ARBA00008023"/>
    </source>
</evidence>